<dbReference type="InterPro" id="IPR024517">
    <property type="entry name" value="Glycogen_phosphorylase_DUF3417"/>
</dbReference>
<keyword evidence="14" id="KW-1185">Reference proteome</keyword>
<evidence type="ECO:0000256" key="5">
    <source>
        <dbReference type="ARBA" id="ARBA00022533"/>
    </source>
</evidence>
<dbReference type="InterPro" id="IPR052182">
    <property type="entry name" value="Glycogen/Maltodextrin_Phosph"/>
</dbReference>
<keyword evidence="9" id="KW-0119">Carbohydrate metabolism</keyword>
<proteinExistence type="inferred from homology"/>
<evidence type="ECO:0000313" key="13">
    <source>
        <dbReference type="EMBL" id="GAB03758.1"/>
    </source>
</evidence>
<comment type="catalytic activity">
    <reaction evidence="1">
        <text>[(1-&gt;4)-alpha-D-glucosyl](n) + phosphate = [(1-&gt;4)-alpha-D-glucosyl](n-1) + alpha-D-glucose 1-phosphate</text>
        <dbReference type="Rhea" id="RHEA:41732"/>
        <dbReference type="Rhea" id="RHEA-COMP:9584"/>
        <dbReference type="Rhea" id="RHEA-COMP:9586"/>
        <dbReference type="ChEBI" id="CHEBI:15444"/>
        <dbReference type="ChEBI" id="CHEBI:43474"/>
        <dbReference type="ChEBI" id="CHEBI:58601"/>
        <dbReference type="EC" id="2.4.1.1"/>
    </reaction>
</comment>
<reference evidence="13 14" key="1">
    <citation type="submission" date="2011-11" db="EMBL/GenBank/DDBJ databases">
        <title>Whole genome shotgun sequence of Gordonia amarae NBRC 15530.</title>
        <authorList>
            <person name="Takarada H."/>
            <person name="Hosoyama A."/>
            <person name="Tsuchikane K."/>
            <person name="Katsumata H."/>
            <person name="Yamazaki S."/>
            <person name="Fujita N."/>
        </authorList>
    </citation>
    <scope>NUCLEOTIDE SEQUENCE [LARGE SCALE GENOMIC DNA]</scope>
    <source>
        <strain evidence="13 14">NBRC 15530</strain>
    </source>
</reference>
<dbReference type="Pfam" id="PF11897">
    <property type="entry name" value="DUF3417"/>
    <property type="match status" value="1"/>
</dbReference>
<name>G7GJI3_9ACTN</name>
<keyword evidence="5" id="KW-0021">Allosteric enzyme</keyword>
<dbReference type="Proteomes" id="UP000006023">
    <property type="component" value="Unassembled WGS sequence"/>
</dbReference>
<dbReference type="PANTHER" id="PTHR42655:SF1">
    <property type="entry name" value="GLYCOGEN PHOSPHORYLASE"/>
    <property type="match status" value="1"/>
</dbReference>
<protein>
    <recommendedName>
        <fullName evidence="4">glycogen phosphorylase</fullName>
        <ecNumber evidence="4">2.4.1.1</ecNumber>
    </recommendedName>
</protein>
<evidence type="ECO:0000256" key="4">
    <source>
        <dbReference type="ARBA" id="ARBA00012591"/>
    </source>
</evidence>
<dbReference type="GO" id="GO:0005975">
    <property type="term" value="P:carbohydrate metabolic process"/>
    <property type="evidence" value="ECO:0007669"/>
    <property type="project" value="InterPro"/>
</dbReference>
<dbReference type="GO" id="GO:0030170">
    <property type="term" value="F:pyridoxal phosphate binding"/>
    <property type="evidence" value="ECO:0007669"/>
    <property type="project" value="InterPro"/>
</dbReference>
<dbReference type="EMBL" id="BAED01000004">
    <property type="protein sequence ID" value="GAB03758.1"/>
    <property type="molecule type" value="Genomic_DNA"/>
</dbReference>
<feature type="modified residue" description="N6-(pyridoxal phosphate)lysine" evidence="11">
    <location>
        <position position="637"/>
    </location>
</feature>
<dbReference type="Gene3D" id="3.40.50.2000">
    <property type="entry name" value="Glycogen Phosphorylase B"/>
    <property type="match status" value="3"/>
</dbReference>
<evidence type="ECO:0000256" key="9">
    <source>
        <dbReference type="ARBA" id="ARBA00023277"/>
    </source>
</evidence>
<keyword evidence="6" id="KW-0328">Glycosyltransferase</keyword>
<dbReference type="PROSITE" id="PS00102">
    <property type="entry name" value="PHOSPHORYLASE"/>
    <property type="match status" value="1"/>
</dbReference>
<comment type="cofactor">
    <cofactor evidence="2">
        <name>pyridoxal 5'-phosphate</name>
        <dbReference type="ChEBI" id="CHEBI:597326"/>
    </cofactor>
</comment>
<evidence type="ECO:0000256" key="1">
    <source>
        <dbReference type="ARBA" id="ARBA00001275"/>
    </source>
</evidence>
<dbReference type="Pfam" id="PF00343">
    <property type="entry name" value="Phosphorylase"/>
    <property type="match status" value="1"/>
</dbReference>
<comment type="function">
    <text evidence="10">Phosphorylase is an important allosteric enzyme in carbohydrate metabolism. Enzymes from different sources differ in their regulatory mechanisms and in their natural substrates. However, all known phosphorylases share catalytic and structural properties.</text>
</comment>
<dbReference type="eggNOG" id="COG0058">
    <property type="taxonomic scope" value="Bacteria"/>
</dbReference>
<dbReference type="SUPFAM" id="SSF53756">
    <property type="entry name" value="UDP-Glycosyltransferase/glycogen phosphorylase"/>
    <property type="match status" value="1"/>
</dbReference>
<dbReference type="PIRSF" id="PIRSF000460">
    <property type="entry name" value="Pprylas_GlgP"/>
    <property type="match status" value="1"/>
</dbReference>
<dbReference type="AlphaFoldDB" id="G7GJI3"/>
<keyword evidence="7" id="KW-0808">Transferase</keyword>
<evidence type="ECO:0000256" key="3">
    <source>
        <dbReference type="ARBA" id="ARBA00006047"/>
    </source>
</evidence>
<keyword evidence="8 11" id="KW-0663">Pyridoxal phosphate</keyword>
<evidence type="ECO:0000256" key="2">
    <source>
        <dbReference type="ARBA" id="ARBA00001933"/>
    </source>
</evidence>
<evidence type="ECO:0000313" key="14">
    <source>
        <dbReference type="Proteomes" id="UP000006023"/>
    </source>
</evidence>
<dbReference type="PANTHER" id="PTHR42655">
    <property type="entry name" value="GLYCOGEN PHOSPHORYLASE"/>
    <property type="match status" value="1"/>
</dbReference>
<evidence type="ECO:0000256" key="10">
    <source>
        <dbReference type="ARBA" id="ARBA00025174"/>
    </source>
</evidence>
<comment type="similarity">
    <text evidence="3">Belongs to the glycogen phosphorylase family.</text>
</comment>
<evidence type="ECO:0000256" key="11">
    <source>
        <dbReference type="PIRSR" id="PIRSR000460-1"/>
    </source>
</evidence>
<dbReference type="InterPro" id="IPR011834">
    <property type="entry name" value="Agluc_phsphrylas"/>
</dbReference>
<evidence type="ECO:0000256" key="7">
    <source>
        <dbReference type="ARBA" id="ARBA00022679"/>
    </source>
</evidence>
<evidence type="ECO:0000256" key="6">
    <source>
        <dbReference type="ARBA" id="ARBA00022676"/>
    </source>
</evidence>
<dbReference type="GO" id="GO:0008184">
    <property type="term" value="F:glycogen phosphorylase activity"/>
    <property type="evidence" value="ECO:0007669"/>
    <property type="project" value="InterPro"/>
</dbReference>
<organism evidence="13 14">
    <name type="scientific">Gordonia amarae NBRC 15530</name>
    <dbReference type="NCBI Taxonomy" id="1075090"/>
    <lineage>
        <taxon>Bacteria</taxon>
        <taxon>Bacillati</taxon>
        <taxon>Actinomycetota</taxon>
        <taxon>Actinomycetes</taxon>
        <taxon>Mycobacteriales</taxon>
        <taxon>Gordoniaceae</taxon>
        <taxon>Gordonia</taxon>
    </lineage>
</organism>
<dbReference type="InterPro" id="IPR035090">
    <property type="entry name" value="Pyridoxal_P_attach_site"/>
</dbReference>
<sequence>MSHSVNRTALASGRSNARGSVAYNRVKAFRRFTVRVPLPDSLADLSALAHNLRWSWHTPTQNIFATVDPELWAADRDPLRLLSEVAPERLAELSTDAAFLDKLNEAASDLESYLADSAWFGDYSGTLDDDPTHSPPVGIAYFSMEFGISEVLPIYSGGLGILAGDHLKAASDLGLPLIGVGLFYRSGYFRQSLSHDGWQIERYPVNDPTALPLTLLTDGEGAPVTITIPMPGSRVLTAQIWVATVGRIPLLLLDSDLAGNDEELRAITDRLYGGDQNHRIKQEILLGIGGTRAIREYVRLTGRAQPSVFHMNEGHAGFLGVERIRELVTGPEALDFDTAESVVRASNVFTTHTPVPAGIDRFPVDLVRYYLDPDTEGRSRLLGGLDTATVLDLGDEADPNIFNMAHMGFRLGQRSNGVSELHGEVSRAMFADLWPGFDADEVPIGSVTNGVHGPTWVAPAWQHLTDPDSPSAEAVYRELTAEKIWTQRNDLRAELVDEVRRRALASGRDRGFTDAELGWTTDIFDPNALTIGFARRAATYKRLTLMLRDPDRLRAILTNPDRPVQLVIAGKAHPADDGGKSLIQQVVRFTEDPDLRDRMIFLPDYDISMARHIYAGCDVWLNNPVRPLEACGTSGMKSALNGGLNLSILDGWWDEMADGENGWAIGSAEGVTDEHRRDDLEAQALYELLEESVIPLFYGRDEAGIPQRWVEMVRHTLAELGPKVLASRMVRDYTTALYAPAASSFELICADDYAGARDLAGFRGQLNQRWGAVQILGVEDSGSDAATADPESTPGASVTLTAHVELGGLTPERVAVQALVGRVSAEGDILDPTITEMAPTGGPDASGRTLFSAVVSPRHSGRHGYTARVLPKHPNLTDDAELGFVRYPSGTAEDAGPGVVITASGYGATGAAAVTSS</sequence>
<dbReference type="NCBIfam" id="TIGR02094">
    <property type="entry name" value="more_P_ylases"/>
    <property type="match status" value="1"/>
</dbReference>
<evidence type="ECO:0000259" key="12">
    <source>
        <dbReference type="Pfam" id="PF11897"/>
    </source>
</evidence>
<feature type="domain" description="DUF3417" evidence="12">
    <location>
        <begin position="38"/>
        <end position="152"/>
    </location>
</feature>
<comment type="caution">
    <text evidence="13">The sequence shown here is derived from an EMBL/GenBank/DDBJ whole genome shotgun (WGS) entry which is preliminary data.</text>
</comment>
<accession>G7GJI3</accession>
<dbReference type="InterPro" id="IPR000811">
    <property type="entry name" value="Glyco_trans_35"/>
</dbReference>
<dbReference type="STRING" id="1075090.GOAMR_04_00760"/>
<evidence type="ECO:0000256" key="8">
    <source>
        <dbReference type="ARBA" id="ARBA00022898"/>
    </source>
</evidence>
<gene>
    <name evidence="13" type="primary">glgP</name>
    <name evidence="13" type="ORF">GOAMR_04_00760</name>
</gene>
<dbReference type="EC" id="2.4.1.1" evidence="4"/>